<organism evidence="1 2">
    <name type="scientific">Symbiodinium natans</name>
    <dbReference type="NCBI Taxonomy" id="878477"/>
    <lineage>
        <taxon>Eukaryota</taxon>
        <taxon>Sar</taxon>
        <taxon>Alveolata</taxon>
        <taxon>Dinophyceae</taxon>
        <taxon>Suessiales</taxon>
        <taxon>Symbiodiniaceae</taxon>
        <taxon>Symbiodinium</taxon>
    </lineage>
</organism>
<comment type="caution">
    <text evidence="1">The sequence shown here is derived from an EMBL/GenBank/DDBJ whole genome shotgun (WGS) entry which is preliminary data.</text>
</comment>
<accession>A0A812QRT4</accession>
<evidence type="ECO:0000313" key="2">
    <source>
        <dbReference type="Proteomes" id="UP000604046"/>
    </source>
</evidence>
<dbReference type="Proteomes" id="UP000604046">
    <property type="component" value="Unassembled WGS sequence"/>
</dbReference>
<protein>
    <submittedName>
        <fullName evidence="1">Uncharacterized protein</fullName>
    </submittedName>
</protein>
<reference evidence="1" key="1">
    <citation type="submission" date="2021-02" db="EMBL/GenBank/DDBJ databases">
        <authorList>
            <person name="Dougan E. K."/>
            <person name="Rhodes N."/>
            <person name="Thang M."/>
            <person name="Chan C."/>
        </authorList>
    </citation>
    <scope>NUCLEOTIDE SEQUENCE</scope>
</reference>
<sequence>MVIGAIFRPKTSFFAAGRQEHRTRMDSYRSLRQTITKLGNQAHPGDGASLAVYVDSVKNLLNTSMVQAIHSQFEADKEILKRAAKSFSLCDTILDAALEHPNAIREGTGQYRGLARLKVKHNECRGRQEEKKIQYDMCNDQKENEKQLMTASCEQNFTKFYSKVGATTTGQWEATCDTKQSTYQQNPPADIALIHQHPGLKRAVENSD</sequence>
<name>A0A812QRT4_9DINO</name>
<gene>
    <name evidence="1" type="ORF">SNAT2548_LOCUS21778</name>
</gene>
<dbReference type="EMBL" id="CAJNDS010002263">
    <property type="protein sequence ID" value="CAE7400014.1"/>
    <property type="molecule type" value="Genomic_DNA"/>
</dbReference>
<evidence type="ECO:0000313" key="1">
    <source>
        <dbReference type="EMBL" id="CAE7400014.1"/>
    </source>
</evidence>
<proteinExistence type="predicted"/>
<keyword evidence="2" id="KW-1185">Reference proteome</keyword>
<dbReference type="AlphaFoldDB" id="A0A812QRT4"/>
<dbReference type="OrthoDB" id="10281238at2759"/>